<protein>
    <submittedName>
        <fullName evidence="1">Uncharacterized protein</fullName>
    </submittedName>
</protein>
<dbReference type="Proteomes" id="UP000240760">
    <property type="component" value="Unassembled WGS sequence"/>
</dbReference>
<evidence type="ECO:0000313" key="1">
    <source>
        <dbReference type="EMBL" id="PTB77226.1"/>
    </source>
</evidence>
<accession>A0A2T4C6N3</accession>
<evidence type="ECO:0000313" key="2">
    <source>
        <dbReference type="Proteomes" id="UP000240760"/>
    </source>
</evidence>
<reference evidence="1 2" key="1">
    <citation type="submission" date="2016-07" db="EMBL/GenBank/DDBJ databases">
        <title>Multiple horizontal gene transfer events from other fungi enriched the ability of initially mycotrophic Trichoderma (Ascomycota) to feed on dead plant biomass.</title>
        <authorList>
            <consortium name="DOE Joint Genome Institute"/>
            <person name="Aerts A."/>
            <person name="Atanasova L."/>
            <person name="Chenthamara K."/>
            <person name="Zhang J."/>
            <person name="Grujic M."/>
            <person name="Henrissat B."/>
            <person name="Kuo A."/>
            <person name="Salamov A."/>
            <person name="Lipzen A."/>
            <person name="Labutti K."/>
            <person name="Barry K."/>
            <person name="Miao Y."/>
            <person name="Rahimi M.J."/>
            <person name="Shen Q."/>
            <person name="Grigoriev I.V."/>
            <person name="Kubicek C.P."/>
            <person name="Druzhinina I.S."/>
        </authorList>
    </citation>
    <scope>NUCLEOTIDE SEQUENCE [LARGE SCALE GENOMIC DNA]</scope>
    <source>
        <strain evidence="1 2">ATCC 18648</strain>
    </source>
</reference>
<dbReference type="AlphaFoldDB" id="A0A2T4C6N3"/>
<dbReference type="EMBL" id="KZ679130">
    <property type="protein sequence ID" value="PTB77226.1"/>
    <property type="molecule type" value="Genomic_DNA"/>
</dbReference>
<gene>
    <name evidence="1" type="ORF">M440DRAFT_1206950</name>
</gene>
<proteinExistence type="predicted"/>
<dbReference type="PROSITE" id="PS51257">
    <property type="entry name" value="PROKAR_LIPOPROTEIN"/>
    <property type="match status" value="1"/>
</dbReference>
<keyword evidence="2" id="KW-1185">Reference proteome</keyword>
<name>A0A2T4C6N3_TRILO</name>
<sequence>MEKCVVIFCAVLGGCIISLPPLRIAIFSIGDTHGSRCHTSKGSPVGPPGEEGVDLVNMERAGWIFMRRAELDMLLGPTTRKVCLGANSNKVGTSVARIWPHIETFLGRQGETGITHMAAVPVGAQKKSKEYGACSLNPRCLLPPPFSVSLLNGGARSWQPFNGPYSVHTSDAGLSSASMKVRGIPCSIYARRPGASYYWVLFFSFLFFRGTRRYIPSISLLRISLLRGACSTDEQLNKSMGRATSQALPM</sequence>
<organism evidence="1 2">
    <name type="scientific">Trichoderma longibrachiatum ATCC 18648</name>
    <dbReference type="NCBI Taxonomy" id="983965"/>
    <lineage>
        <taxon>Eukaryota</taxon>
        <taxon>Fungi</taxon>
        <taxon>Dikarya</taxon>
        <taxon>Ascomycota</taxon>
        <taxon>Pezizomycotina</taxon>
        <taxon>Sordariomycetes</taxon>
        <taxon>Hypocreomycetidae</taxon>
        <taxon>Hypocreales</taxon>
        <taxon>Hypocreaceae</taxon>
        <taxon>Trichoderma</taxon>
    </lineage>
</organism>